<dbReference type="InParanoid" id="T1F7S8"/>
<dbReference type="RefSeq" id="XP_009019005.1">
    <property type="nucleotide sequence ID" value="XM_009020757.1"/>
</dbReference>
<dbReference type="OrthoDB" id="6158007at2759"/>
<evidence type="ECO:0000259" key="1">
    <source>
        <dbReference type="Pfam" id="PF03372"/>
    </source>
</evidence>
<dbReference type="AlphaFoldDB" id="T1F7S8"/>
<reference evidence="4" key="1">
    <citation type="submission" date="2012-12" db="EMBL/GenBank/DDBJ databases">
        <authorList>
            <person name="Hellsten U."/>
            <person name="Grimwood J."/>
            <person name="Chapman J.A."/>
            <person name="Shapiro H."/>
            <person name="Aerts A."/>
            <person name="Otillar R.P."/>
            <person name="Terry A.Y."/>
            <person name="Boore J.L."/>
            <person name="Simakov O."/>
            <person name="Marletaz F."/>
            <person name="Cho S.-J."/>
            <person name="Edsinger-Gonzales E."/>
            <person name="Havlak P."/>
            <person name="Kuo D.-H."/>
            <person name="Larsson T."/>
            <person name="Lv J."/>
            <person name="Arendt D."/>
            <person name="Savage R."/>
            <person name="Osoegawa K."/>
            <person name="de Jong P."/>
            <person name="Lindberg D.R."/>
            <person name="Seaver E.C."/>
            <person name="Weisblat D.A."/>
            <person name="Putnam N.H."/>
            <person name="Grigoriev I.V."/>
            <person name="Rokhsar D.S."/>
        </authorList>
    </citation>
    <scope>NUCLEOTIDE SEQUENCE</scope>
</reference>
<dbReference type="InterPro" id="IPR036691">
    <property type="entry name" value="Endo/exonu/phosph_ase_sf"/>
</dbReference>
<dbReference type="EMBL" id="AMQM01004848">
    <property type="status" value="NOT_ANNOTATED_CDS"/>
    <property type="molecule type" value="Genomic_DNA"/>
</dbReference>
<proteinExistence type="predicted"/>
<dbReference type="SUPFAM" id="SSF56219">
    <property type="entry name" value="DNase I-like"/>
    <property type="match status" value="1"/>
</dbReference>
<keyword evidence="4" id="KW-1185">Reference proteome</keyword>
<evidence type="ECO:0000313" key="2">
    <source>
        <dbReference type="EMBL" id="ESO02791.1"/>
    </source>
</evidence>
<dbReference type="EMBL" id="KB096716">
    <property type="protein sequence ID" value="ESO02791.1"/>
    <property type="molecule type" value="Genomic_DNA"/>
</dbReference>
<dbReference type="Proteomes" id="UP000015101">
    <property type="component" value="Unassembled WGS sequence"/>
</dbReference>
<reference evidence="3" key="3">
    <citation type="submission" date="2015-06" db="UniProtKB">
        <authorList>
            <consortium name="EnsemblMetazoa"/>
        </authorList>
    </citation>
    <scope>IDENTIFICATION</scope>
</reference>
<dbReference type="KEGG" id="hro:HELRODRAFT_174209"/>
<dbReference type="EnsemblMetazoa" id="HelroT174209">
    <property type="protein sequence ID" value="HelroP174209"/>
    <property type="gene ID" value="HelroG174209"/>
</dbReference>
<sequence>MFRVCIDSSNAAVMKDPEIMPKILLFVNGASIRRNLMRSMPKMVSAIFDYQLDNNEEHLSQNSTMFDDAKSVNATYHSIISDKINVCPMLKVMHLNIRNLINKIDELHDFLSNFSFKFDVVAMSETWLNDESSIEIDEYQFVGRNRCGKRGGGVGFYVETGCLFKIRKDLNAIGCKKFEMFSIEIIRKNKNSILIVSYRPPFQNPNYYLDQLEQVLHAASKENKFICLLGDFNINLSSANEDSNRTNLLNLASSYNLSPLITIPTRTSINKQSVIDNIFVNRLKPLKLSGVLLCDLSDHFPIFALFEEADKSNGVNGSTKMKFSFLADRLHRLNECLQSLDWCQVLECFDTDMGFELLIKNFELVFMMSAF</sequence>
<organism evidence="3 4">
    <name type="scientific">Helobdella robusta</name>
    <name type="common">Californian leech</name>
    <dbReference type="NCBI Taxonomy" id="6412"/>
    <lineage>
        <taxon>Eukaryota</taxon>
        <taxon>Metazoa</taxon>
        <taxon>Spiralia</taxon>
        <taxon>Lophotrochozoa</taxon>
        <taxon>Annelida</taxon>
        <taxon>Clitellata</taxon>
        <taxon>Hirudinea</taxon>
        <taxon>Rhynchobdellida</taxon>
        <taxon>Glossiphoniidae</taxon>
        <taxon>Helobdella</taxon>
    </lineage>
</organism>
<dbReference type="GeneID" id="20204877"/>
<name>T1F7S8_HELRO</name>
<dbReference type="Pfam" id="PF03372">
    <property type="entry name" value="Exo_endo_phos"/>
    <property type="match status" value="1"/>
</dbReference>
<dbReference type="STRING" id="6412.T1F7S8"/>
<protein>
    <recommendedName>
        <fullName evidence="1">Endonuclease/exonuclease/phosphatase domain-containing protein</fullName>
    </recommendedName>
</protein>
<dbReference type="HOGENOM" id="CLU_063535_0_0_1"/>
<dbReference type="InterPro" id="IPR005135">
    <property type="entry name" value="Endo/exonuclease/phosphatase"/>
</dbReference>
<dbReference type="PANTHER" id="PTHR33776:SF4">
    <property type="entry name" value="ENDONUCLEASE_EXONUCLEASE_PHOSPHATASE DOMAIN-CONTAINING PROTEIN"/>
    <property type="match status" value="1"/>
</dbReference>
<dbReference type="GO" id="GO:0003824">
    <property type="term" value="F:catalytic activity"/>
    <property type="evidence" value="ECO:0007669"/>
    <property type="project" value="InterPro"/>
</dbReference>
<evidence type="ECO:0000313" key="4">
    <source>
        <dbReference type="Proteomes" id="UP000015101"/>
    </source>
</evidence>
<dbReference type="PANTHER" id="PTHR33776">
    <property type="entry name" value="ENDO/EXONUCLEASE/PHOSPHATASE DOMAIN-CONTAINING PROTEIN"/>
    <property type="match status" value="1"/>
</dbReference>
<evidence type="ECO:0000313" key="3">
    <source>
        <dbReference type="EnsemblMetazoa" id="HelroP174209"/>
    </source>
</evidence>
<dbReference type="Gene3D" id="3.60.10.10">
    <property type="entry name" value="Endonuclease/exonuclease/phosphatase"/>
    <property type="match status" value="1"/>
</dbReference>
<dbReference type="OMA" id="FERELFF"/>
<reference evidence="2 4" key="2">
    <citation type="journal article" date="2013" name="Nature">
        <title>Insights into bilaterian evolution from three spiralian genomes.</title>
        <authorList>
            <person name="Simakov O."/>
            <person name="Marletaz F."/>
            <person name="Cho S.J."/>
            <person name="Edsinger-Gonzales E."/>
            <person name="Havlak P."/>
            <person name="Hellsten U."/>
            <person name="Kuo D.H."/>
            <person name="Larsson T."/>
            <person name="Lv J."/>
            <person name="Arendt D."/>
            <person name="Savage R."/>
            <person name="Osoegawa K."/>
            <person name="de Jong P."/>
            <person name="Grimwood J."/>
            <person name="Chapman J.A."/>
            <person name="Shapiro H."/>
            <person name="Aerts A."/>
            <person name="Otillar R.P."/>
            <person name="Terry A.Y."/>
            <person name="Boore J.L."/>
            <person name="Grigoriev I.V."/>
            <person name="Lindberg D.R."/>
            <person name="Seaver E.C."/>
            <person name="Weisblat D.A."/>
            <person name="Putnam N.H."/>
            <person name="Rokhsar D.S."/>
        </authorList>
    </citation>
    <scope>NUCLEOTIDE SEQUENCE</scope>
</reference>
<dbReference type="CTD" id="20204877"/>
<accession>T1F7S8</accession>
<gene>
    <name evidence="3" type="primary">20204877</name>
    <name evidence="2" type="ORF">HELRODRAFT_174209</name>
</gene>
<feature type="domain" description="Endonuclease/exonuclease/phosphatase" evidence="1">
    <location>
        <begin position="95"/>
        <end position="299"/>
    </location>
</feature>